<organism evidence="8 9">
    <name type="scientific">Thermobifida alba</name>
    <name type="common">Thermomonospora alba</name>
    <dbReference type="NCBI Taxonomy" id="53522"/>
    <lineage>
        <taxon>Bacteria</taxon>
        <taxon>Bacillati</taxon>
        <taxon>Actinomycetota</taxon>
        <taxon>Actinomycetes</taxon>
        <taxon>Streptosporangiales</taxon>
        <taxon>Nocardiopsidaceae</taxon>
        <taxon>Thermobifida</taxon>
    </lineage>
</organism>
<dbReference type="Proteomes" id="UP000832041">
    <property type="component" value="Chromosome"/>
</dbReference>
<sequence length="638" mass="70161">MGESVQFNLLGPIEIIHNDVNITPTAPKPRQVVSLLLLRRNTVVQTRELIDELWRESPPPSAMTTLQTYIYKLRKILLEHGNGDCLSTRPGGYMLTVPDTMVDLSRFEKEAHEGRLLLESGDSEKAARTLRSALALWRGPALLDVAHGDLLSSYVTRLEELRFRTLELRIEADLRLGHHRETISELKSLVLTHPLHEKLHASLMIALSRSGRRHEALEMYQKLRRTMIEDLGLEPGHDLRELHQSLLSDDFVHPPAEKPLHKHAPQQRRAVEPLTVPPHGTGLSKRTPRGQRPFPTQLPPDLADFTGHTAVLEKITAGLAPGDSGTQPPVTRTVAISGMPGVGKSSLAIRLAHRLRPRFEDGYLYVDLQGAAGTQATIGHVLQQLLQTLGVTPDGLPATLEEQGRMFRSLCSRTRLLMILDGASSTADVRPLLLDAPNCATIITSRRRLHGLIGVWSVEMSPLGRSESVELLRSIVGASRLDRAPRAVERLVNASGGFPPALRSIGDHLAAAPGLRIDEVAEQLLDSSGPPDMLHVGGSDLKSRFDSCYASLNRVDQSAFRLLSMLSPDGFRIGTAAGLLGVDVQDAEHTLERLVDHHLITVSHGDDGQAHYTLPQPLLNYARERLAHTLENSQATAI</sequence>
<dbReference type="Pfam" id="PF03704">
    <property type="entry name" value="BTAD"/>
    <property type="match status" value="1"/>
</dbReference>
<keyword evidence="4" id="KW-0804">Transcription</keyword>
<dbReference type="PANTHER" id="PTHR35807">
    <property type="entry name" value="TRANSCRIPTIONAL REGULATOR REDD-RELATED"/>
    <property type="match status" value="1"/>
</dbReference>
<evidence type="ECO:0000256" key="4">
    <source>
        <dbReference type="ARBA" id="ARBA00023163"/>
    </source>
</evidence>
<feature type="domain" description="OmpR/PhoB-type" evidence="7">
    <location>
        <begin position="1"/>
        <end position="97"/>
    </location>
</feature>
<dbReference type="InterPro" id="IPR036388">
    <property type="entry name" value="WH-like_DNA-bd_sf"/>
</dbReference>
<dbReference type="Pfam" id="PF00486">
    <property type="entry name" value="Trans_reg_C"/>
    <property type="match status" value="1"/>
</dbReference>
<dbReference type="SUPFAM" id="SSF48452">
    <property type="entry name" value="TPR-like"/>
    <property type="match status" value="1"/>
</dbReference>
<evidence type="ECO:0000313" key="8">
    <source>
        <dbReference type="EMBL" id="UPT23391.1"/>
    </source>
</evidence>
<dbReference type="Gene3D" id="1.10.10.10">
    <property type="entry name" value="Winged helix-like DNA-binding domain superfamily/Winged helix DNA-binding domain"/>
    <property type="match status" value="1"/>
</dbReference>
<dbReference type="SMART" id="SM00862">
    <property type="entry name" value="Trans_reg_C"/>
    <property type="match status" value="1"/>
</dbReference>
<reference evidence="8 9" key="1">
    <citation type="submission" date="2020-04" db="EMBL/GenBank/DDBJ databases">
        <title>Thermobifida alba genome sequencing and assembly.</title>
        <authorList>
            <person name="Luzics S."/>
            <person name="Horvath B."/>
            <person name="Nagy I."/>
            <person name="Toth A."/>
            <person name="Nagy I."/>
            <person name="Kukolya J."/>
        </authorList>
    </citation>
    <scope>NUCLEOTIDE SEQUENCE [LARGE SCALE GENOMIC DNA]</scope>
    <source>
        <strain evidence="8 9">DSM 43795</strain>
    </source>
</reference>
<dbReference type="SMART" id="SM01043">
    <property type="entry name" value="BTAD"/>
    <property type="match status" value="1"/>
</dbReference>
<feature type="DNA-binding region" description="OmpR/PhoB-type" evidence="5">
    <location>
        <begin position="1"/>
        <end position="97"/>
    </location>
</feature>
<evidence type="ECO:0000256" key="2">
    <source>
        <dbReference type="ARBA" id="ARBA00023015"/>
    </source>
</evidence>
<dbReference type="SUPFAM" id="SSF52540">
    <property type="entry name" value="P-loop containing nucleoside triphosphate hydrolases"/>
    <property type="match status" value="1"/>
</dbReference>
<dbReference type="Gene3D" id="3.40.50.300">
    <property type="entry name" value="P-loop containing nucleotide triphosphate hydrolases"/>
    <property type="match status" value="1"/>
</dbReference>
<dbReference type="InterPro" id="IPR001867">
    <property type="entry name" value="OmpR/PhoB-type_DNA-bd"/>
</dbReference>
<keyword evidence="3 5" id="KW-0238">DNA-binding</keyword>
<keyword evidence="2" id="KW-0805">Transcription regulation</keyword>
<dbReference type="InterPro" id="IPR005158">
    <property type="entry name" value="BTAD"/>
</dbReference>
<feature type="region of interest" description="Disordered" evidence="6">
    <location>
        <begin position="253"/>
        <end position="294"/>
    </location>
</feature>
<dbReference type="CDD" id="cd15831">
    <property type="entry name" value="BTAD"/>
    <property type="match status" value="1"/>
</dbReference>
<evidence type="ECO:0000256" key="3">
    <source>
        <dbReference type="ARBA" id="ARBA00023125"/>
    </source>
</evidence>
<dbReference type="InterPro" id="IPR027417">
    <property type="entry name" value="P-loop_NTPase"/>
</dbReference>
<dbReference type="Pfam" id="PF00931">
    <property type="entry name" value="NB-ARC"/>
    <property type="match status" value="1"/>
</dbReference>
<dbReference type="InterPro" id="IPR051677">
    <property type="entry name" value="AfsR-DnrI-RedD_regulator"/>
</dbReference>
<proteinExistence type="inferred from homology"/>
<evidence type="ECO:0000313" key="9">
    <source>
        <dbReference type="Proteomes" id="UP000832041"/>
    </source>
</evidence>
<evidence type="ECO:0000256" key="5">
    <source>
        <dbReference type="PROSITE-ProRule" id="PRU01091"/>
    </source>
</evidence>
<evidence type="ECO:0000259" key="7">
    <source>
        <dbReference type="PROSITE" id="PS51755"/>
    </source>
</evidence>
<dbReference type="SMART" id="SM00382">
    <property type="entry name" value="AAA"/>
    <property type="match status" value="1"/>
</dbReference>
<dbReference type="EMBL" id="CP051627">
    <property type="protein sequence ID" value="UPT23391.1"/>
    <property type="molecule type" value="Genomic_DNA"/>
</dbReference>
<dbReference type="Gene3D" id="1.25.40.10">
    <property type="entry name" value="Tetratricopeptide repeat domain"/>
    <property type="match status" value="1"/>
</dbReference>
<dbReference type="InterPro" id="IPR016032">
    <property type="entry name" value="Sig_transdc_resp-reg_C-effctor"/>
</dbReference>
<protein>
    <submittedName>
        <fullName evidence="8">AfsR/SARP family transcriptional regulator</fullName>
    </submittedName>
</protein>
<dbReference type="PROSITE" id="PS51755">
    <property type="entry name" value="OMPR_PHOB"/>
    <property type="match status" value="1"/>
</dbReference>
<dbReference type="PANTHER" id="PTHR35807:SF1">
    <property type="entry name" value="TRANSCRIPTIONAL REGULATOR REDD"/>
    <property type="match status" value="1"/>
</dbReference>
<keyword evidence="9" id="KW-1185">Reference proteome</keyword>
<dbReference type="SUPFAM" id="SSF46894">
    <property type="entry name" value="C-terminal effector domain of the bipartite response regulators"/>
    <property type="match status" value="1"/>
</dbReference>
<dbReference type="PRINTS" id="PR00364">
    <property type="entry name" value="DISEASERSIST"/>
</dbReference>
<evidence type="ECO:0000256" key="6">
    <source>
        <dbReference type="SAM" id="MobiDB-lite"/>
    </source>
</evidence>
<comment type="similarity">
    <text evidence="1">Belongs to the AfsR/DnrI/RedD regulatory family.</text>
</comment>
<dbReference type="InterPro" id="IPR002182">
    <property type="entry name" value="NB-ARC"/>
</dbReference>
<evidence type="ECO:0000256" key="1">
    <source>
        <dbReference type="ARBA" id="ARBA00005820"/>
    </source>
</evidence>
<dbReference type="InterPro" id="IPR003593">
    <property type="entry name" value="AAA+_ATPase"/>
</dbReference>
<accession>A0ABY4L944</accession>
<gene>
    <name evidence="8" type="ORF">FOF52_07390</name>
</gene>
<dbReference type="InterPro" id="IPR011990">
    <property type="entry name" value="TPR-like_helical_dom_sf"/>
</dbReference>
<name>A0ABY4L944_THEAE</name>